<dbReference type="EMBL" id="MRTF01000027">
    <property type="protein sequence ID" value="OME84209.1"/>
    <property type="molecule type" value="Genomic_DNA"/>
</dbReference>
<sequence>MDAYHNCMRCMNQRVRIWTRDGCIHEGRILRVDRDNVFLETRNSILTLSLFTLLALALI</sequence>
<proteinExistence type="predicted"/>
<dbReference type="OrthoDB" id="2664066at2"/>
<dbReference type="AlphaFoldDB" id="A0A1R1AF86"/>
<accession>A0A1R1AF86</accession>
<gene>
    <name evidence="1" type="ORF">BK123_33715</name>
</gene>
<comment type="caution">
    <text evidence="1">The sequence shown here is derived from an EMBL/GenBank/DDBJ whole genome shotgun (WGS) entry which is preliminary data.</text>
</comment>
<name>A0A1R1AF86_PAELA</name>
<evidence type="ECO:0000313" key="1">
    <source>
        <dbReference type="EMBL" id="OME84209.1"/>
    </source>
</evidence>
<evidence type="ECO:0000313" key="2">
    <source>
        <dbReference type="Proteomes" id="UP000187074"/>
    </source>
</evidence>
<protein>
    <submittedName>
        <fullName evidence="1">Uncharacterized protein</fullName>
    </submittedName>
</protein>
<reference evidence="1 2" key="1">
    <citation type="submission" date="2016-11" db="EMBL/GenBank/DDBJ databases">
        <title>Paenibacillus species isolates.</title>
        <authorList>
            <person name="Beno S.M."/>
        </authorList>
    </citation>
    <scope>NUCLEOTIDE SEQUENCE [LARGE SCALE GENOMIC DNA]</scope>
    <source>
        <strain evidence="1 2">FSL F4-0100</strain>
    </source>
</reference>
<dbReference type="Proteomes" id="UP000187074">
    <property type="component" value="Unassembled WGS sequence"/>
</dbReference>
<dbReference type="RefSeq" id="WP_076326643.1">
    <property type="nucleotide sequence ID" value="NZ_JBCMXI010000002.1"/>
</dbReference>
<organism evidence="1 2">
    <name type="scientific">Paenibacillus lautus</name>
    <name type="common">Bacillus lautus</name>
    <dbReference type="NCBI Taxonomy" id="1401"/>
    <lineage>
        <taxon>Bacteria</taxon>
        <taxon>Bacillati</taxon>
        <taxon>Bacillota</taxon>
        <taxon>Bacilli</taxon>
        <taxon>Bacillales</taxon>
        <taxon>Paenibacillaceae</taxon>
        <taxon>Paenibacillus</taxon>
    </lineage>
</organism>